<dbReference type="Proteomes" id="UP000471126">
    <property type="component" value="Unassembled WGS sequence"/>
</dbReference>
<dbReference type="EMBL" id="JAAGWE010000012">
    <property type="protein sequence ID" value="NEM05907.1"/>
    <property type="molecule type" value="Genomic_DNA"/>
</dbReference>
<evidence type="ECO:0000313" key="5">
    <source>
        <dbReference type="EMBL" id="NEM05907.1"/>
    </source>
</evidence>
<dbReference type="AlphaFoldDB" id="A0A6P0GF66"/>
<evidence type="ECO:0000256" key="4">
    <source>
        <dbReference type="ARBA" id="ARBA00022679"/>
    </source>
</evidence>
<accession>A0A6P0GF66</accession>
<evidence type="ECO:0000256" key="2">
    <source>
        <dbReference type="ARBA" id="ARBA00006739"/>
    </source>
</evidence>
<evidence type="ECO:0000256" key="1">
    <source>
        <dbReference type="ARBA" id="ARBA00004776"/>
    </source>
</evidence>
<evidence type="ECO:0000313" key="6">
    <source>
        <dbReference type="Proteomes" id="UP000471126"/>
    </source>
</evidence>
<dbReference type="RefSeq" id="WP_163476065.1">
    <property type="nucleotide sequence ID" value="NZ_JAAGWE010000012.1"/>
</dbReference>
<organism evidence="5 6">
    <name type="scientific">Geodermatophilus normandii</name>
    <dbReference type="NCBI Taxonomy" id="1137989"/>
    <lineage>
        <taxon>Bacteria</taxon>
        <taxon>Bacillati</taxon>
        <taxon>Actinomycetota</taxon>
        <taxon>Actinomycetes</taxon>
        <taxon>Geodermatophilales</taxon>
        <taxon>Geodermatophilaceae</taxon>
        <taxon>Geodermatophilus</taxon>
    </lineage>
</organism>
<dbReference type="GO" id="GO:0016757">
    <property type="term" value="F:glycosyltransferase activity"/>
    <property type="evidence" value="ECO:0007669"/>
    <property type="project" value="UniProtKB-KW"/>
</dbReference>
<gene>
    <name evidence="5" type="ORF">GCU54_07710</name>
</gene>
<evidence type="ECO:0000256" key="3">
    <source>
        <dbReference type="ARBA" id="ARBA00022676"/>
    </source>
</evidence>
<dbReference type="InterPro" id="IPR029044">
    <property type="entry name" value="Nucleotide-diphossugar_trans"/>
</dbReference>
<proteinExistence type="inferred from homology"/>
<keyword evidence="3" id="KW-0328">Glycosyltransferase</keyword>
<sequence>MSSTVPPHGGPAPARTFELVVVSYRSRAEVDGMLAGLPPDLPLALVDNYDDRDGLRHVVEARPHGRYLTGGGVGFSRAANLGARTSGADVLVFVNPDTRPTLSHVTTLVEDVVADERCSASAAVVVDGDGRPLLGVGGWEPTLRRALVHAVGLHKVLPRSGIYCRPRRDEDVEVDWVAGSCMAVRRETFLELGCFDEDFYVYNEDVSFGRQSRRFGMRPRLRTDVAVRGATGGSGAPSLEMMQLRGASMSRYLHKHHRRLVAGATVAVLSAGFAARTAAHLLTADRTHAREDWAYTTGLVTGRAIVAGRPVMTPA</sequence>
<dbReference type="Gene3D" id="3.90.550.10">
    <property type="entry name" value="Spore Coat Polysaccharide Biosynthesis Protein SpsA, Chain A"/>
    <property type="match status" value="1"/>
</dbReference>
<reference evidence="5 6" key="1">
    <citation type="submission" date="2019-12" db="EMBL/GenBank/DDBJ databases">
        <title>WGS of CPCC 203550 I12A-02606.</title>
        <authorList>
            <person name="Jiang Z."/>
        </authorList>
    </citation>
    <scope>NUCLEOTIDE SEQUENCE [LARGE SCALE GENOMIC DNA]</scope>
    <source>
        <strain evidence="5 6">I12A-02606</strain>
    </source>
</reference>
<keyword evidence="4 5" id="KW-0808">Transferase</keyword>
<name>A0A6P0GF66_9ACTN</name>
<comment type="similarity">
    <text evidence="2">Belongs to the glycosyltransferase 2 family.</text>
</comment>
<dbReference type="SUPFAM" id="SSF53448">
    <property type="entry name" value="Nucleotide-diphospho-sugar transferases"/>
    <property type="match status" value="1"/>
</dbReference>
<dbReference type="PANTHER" id="PTHR43179">
    <property type="entry name" value="RHAMNOSYLTRANSFERASE WBBL"/>
    <property type="match status" value="1"/>
</dbReference>
<comment type="caution">
    <text evidence="5">The sequence shown here is derived from an EMBL/GenBank/DDBJ whole genome shotgun (WGS) entry which is preliminary data.</text>
</comment>
<dbReference type="PANTHER" id="PTHR43179:SF12">
    <property type="entry name" value="GALACTOFURANOSYLTRANSFERASE GLFT2"/>
    <property type="match status" value="1"/>
</dbReference>
<comment type="pathway">
    <text evidence="1">Cell wall biogenesis; cell wall polysaccharide biosynthesis.</text>
</comment>
<protein>
    <submittedName>
        <fullName evidence="5">Glycosyltransferase family 2 protein</fullName>
    </submittedName>
</protein>